<dbReference type="GO" id="GO:0016301">
    <property type="term" value="F:kinase activity"/>
    <property type="evidence" value="ECO:0007669"/>
    <property type="project" value="UniProtKB-KW"/>
</dbReference>
<accession>A0A1T4PAT7</accession>
<dbReference type="CDD" id="cd00038">
    <property type="entry name" value="CAP_ED"/>
    <property type="match status" value="1"/>
</dbReference>
<evidence type="ECO:0000313" key="6">
    <source>
        <dbReference type="Proteomes" id="UP000190065"/>
    </source>
</evidence>
<keyword evidence="3" id="KW-0804">Transcription</keyword>
<dbReference type="SMART" id="SM00100">
    <property type="entry name" value="cNMP"/>
    <property type="match status" value="1"/>
</dbReference>
<keyword evidence="5" id="KW-0808">Transferase</keyword>
<dbReference type="GO" id="GO:0003677">
    <property type="term" value="F:DNA binding"/>
    <property type="evidence" value="ECO:0007669"/>
    <property type="project" value="UniProtKB-KW"/>
</dbReference>
<gene>
    <name evidence="5" type="ORF">SAMN02745202_01345</name>
</gene>
<dbReference type="AlphaFoldDB" id="A0A1T4PAT7"/>
<evidence type="ECO:0000256" key="2">
    <source>
        <dbReference type="ARBA" id="ARBA00023125"/>
    </source>
</evidence>
<dbReference type="Pfam" id="PF00027">
    <property type="entry name" value="cNMP_binding"/>
    <property type="match status" value="1"/>
</dbReference>
<dbReference type="Proteomes" id="UP000190065">
    <property type="component" value="Unassembled WGS sequence"/>
</dbReference>
<dbReference type="GO" id="GO:0006355">
    <property type="term" value="P:regulation of DNA-templated transcription"/>
    <property type="evidence" value="ECO:0007669"/>
    <property type="project" value="InterPro"/>
</dbReference>
<keyword evidence="2" id="KW-0238">DNA-binding</keyword>
<evidence type="ECO:0000259" key="4">
    <source>
        <dbReference type="PROSITE" id="PS50042"/>
    </source>
</evidence>
<dbReference type="Gene3D" id="2.60.120.10">
    <property type="entry name" value="Jelly Rolls"/>
    <property type="match status" value="1"/>
</dbReference>
<dbReference type="PROSITE" id="PS50042">
    <property type="entry name" value="CNMP_BINDING_3"/>
    <property type="match status" value="1"/>
</dbReference>
<dbReference type="InterPro" id="IPR014710">
    <property type="entry name" value="RmlC-like_jellyroll"/>
</dbReference>
<dbReference type="eggNOG" id="COG0664">
    <property type="taxonomic scope" value="Bacteria"/>
</dbReference>
<dbReference type="InterPro" id="IPR012318">
    <property type="entry name" value="HTH_CRP"/>
</dbReference>
<organism evidence="5 6">
    <name type="scientific">Segatella oulorum</name>
    <dbReference type="NCBI Taxonomy" id="28136"/>
    <lineage>
        <taxon>Bacteria</taxon>
        <taxon>Pseudomonadati</taxon>
        <taxon>Bacteroidota</taxon>
        <taxon>Bacteroidia</taxon>
        <taxon>Bacteroidales</taxon>
        <taxon>Prevotellaceae</taxon>
        <taxon>Segatella</taxon>
    </lineage>
</organism>
<dbReference type="Pfam" id="PF13545">
    <property type="entry name" value="HTH_Crp_2"/>
    <property type="match status" value="1"/>
</dbReference>
<feature type="domain" description="Cyclic nucleotide-binding" evidence="4">
    <location>
        <begin position="16"/>
        <end position="121"/>
    </location>
</feature>
<keyword evidence="5" id="KW-0418">Kinase</keyword>
<keyword evidence="1" id="KW-0805">Transcription regulation</keyword>
<dbReference type="InterPro" id="IPR000595">
    <property type="entry name" value="cNMP-bd_dom"/>
</dbReference>
<evidence type="ECO:0000313" key="5">
    <source>
        <dbReference type="EMBL" id="SJZ87928.1"/>
    </source>
</evidence>
<evidence type="ECO:0000256" key="3">
    <source>
        <dbReference type="ARBA" id="ARBA00023163"/>
    </source>
</evidence>
<name>A0A1T4PAT7_9BACT</name>
<dbReference type="SUPFAM" id="SSF51206">
    <property type="entry name" value="cAMP-binding domain-like"/>
    <property type="match status" value="1"/>
</dbReference>
<reference evidence="5 6" key="1">
    <citation type="submission" date="2017-02" db="EMBL/GenBank/DDBJ databases">
        <authorList>
            <person name="Peterson S.W."/>
        </authorList>
    </citation>
    <scope>NUCLEOTIDE SEQUENCE [LARGE SCALE GENOMIC DNA]</scope>
    <source>
        <strain evidence="5 6">ATCC 43324</strain>
    </source>
</reference>
<dbReference type="SUPFAM" id="SSF46785">
    <property type="entry name" value="Winged helix' DNA-binding domain"/>
    <property type="match status" value="1"/>
</dbReference>
<protein>
    <submittedName>
        <fullName evidence="5">cAMP-binding domain of CRP or a regulatory subunit of cAMP-dependent protein kinases</fullName>
    </submittedName>
</protein>
<dbReference type="EMBL" id="FUXK01000013">
    <property type="protein sequence ID" value="SJZ87928.1"/>
    <property type="molecule type" value="Genomic_DNA"/>
</dbReference>
<dbReference type="InterPro" id="IPR018490">
    <property type="entry name" value="cNMP-bd_dom_sf"/>
</dbReference>
<dbReference type="InterPro" id="IPR036390">
    <property type="entry name" value="WH_DNA-bd_sf"/>
</dbReference>
<dbReference type="STRING" id="28136.SAMN02745202_01345"/>
<sequence length="228" mass="26598">MGNDLQLYKQLLSLPLFQGLSKGDLEEVVTHTRLGFETYNEGQYIVQENAPCHQLIFILKGDFEVETIAANHSYSITETLHAPELLQPERLWGLMQFYTKSFRCKTSCQILSIEKSEMMKLCDQYLIFRMNLLNLLSTATQRSERRLLRLHSANLEHRIIYFFADRCLRPAGEKTIKIKMTQLASEVNDSRLDVSRALNNLQKMGFINLRRNYIEIKKLEEILQHLAV</sequence>
<evidence type="ECO:0000256" key="1">
    <source>
        <dbReference type="ARBA" id="ARBA00023015"/>
    </source>
</evidence>
<proteinExistence type="predicted"/>
<dbReference type="RefSeq" id="WP_025071177.1">
    <property type="nucleotide sequence ID" value="NZ_FUXK01000013.1"/>
</dbReference>